<reference evidence="7 8" key="1">
    <citation type="submission" date="2019-12" db="EMBL/GenBank/DDBJ databases">
        <authorList>
            <person name="Li M."/>
        </authorList>
    </citation>
    <scope>NUCLEOTIDE SEQUENCE [LARGE SCALE GENOMIC DNA]</scope>
    <source>
        <strain evidence="7 8">GBMRC 2046</strain>
    </source>
</reference>
<feature type="domain" description="O-antigen ligase-related" evidence="6">
    <location>
        <begin position="203"/>
        <end position="343"/>
    </location>
</feature>
<dbReference type="InterPro" id="IPR051533">
    <property type="entry name" value="WaaL-like"/>
</dbReference>
<dbReference type="PANTHER" id="PTHR37422:SF13">
    <property type="entry name" value="LIPOPOLYSACCHARIDE BIOSYNTHESIS PROTEIN PA4999-RELATED"/>
    <property type="match status" value="1"/>
</dbReference>
<feature type="transmembrane region" description="Helical" evidence="5">
    <location>
        <begin position="194"/>
        <end position="212"/>
    </location>
</feature>
<dbReference type="InterPro" id="IPR007016">
    <property type="entry name" value="O-antigen_ligase-rel_domated"/>
</dbReference>
<comment type="subcellular location">
    <subcellularLocation>
        <location evidence="1">Membrane</location>
        <topology evidence="1">Multi-pass membrane protein</topology>
    </subcellularLocation>
</comment>
<feature type="transmembrane region" description="Helical" evidence="5">
    <location>
        <begin position="386"/>
        <end position="406"/>
    </location>
</feature>
<dbReference type="EMBL" id="WUMV01000010">
    <property type="protein sequence ID" value="MXN67438.1"/>
    <property type="molecule type" value="Genomic_DNA"/>
</dbReference>
<dbReference type="AlphaFoldDB" id="A0A7X3SA05"/>
<accession>A0A7X3SA05</accession>
<organism evidence="7 8">
    <name type="scientific">Stappia sediminis</name>
    <dbReference type="NCBI Taxonomy" id="2692190"/>
    <lineage>
        <taxon>Bacteria</taxon>
        <taxon>Pseudomonadati</taxon>
        <taxon>Pseudomonadota</taxon>
        <taxon>Alphaproteobacteria</taxon>
        <taxon>Hyphomicrobiales</taxon>
        <taxon>Stappiaceae</taxon>
        <taxon>Stappia</taxon>
    </lineage>
</organism>
<proteinExistence type="predicted"/>
<feature type="transmembrane region" description="Helical" evidence="5">
    <location>
        <begin position="100"/>
        <end position="119"/>
    </location>
</feature>
<keyword evidence="4 5" id="KW-0472">Membrane</keyword>
<feature type="transmembrane region" description="Helical" evidence="5">
    <location>
        <begin position="218"/>
        <end position="233"/>
    </location>
</feature>
<comment type="caution">
    <text evidence="7">The sequence shown here is derived from an EMBL/GenBank/DDBJ whole genome shotgun (WGS) entry which is preliminary data.</text>
</comment>
<keyword evidence="2 5" id="KW-0812">Transmembrane</keyword>
<feature type="transmembrane region" description="Helical" evidence="5">
    <location>
        <begin position="20"/>
        <end position="37"/>
    </location>
</feature>
<evidence type="ECO:0000256" key="3">
    <source>
        <dbReference type="ARBA" id="ARBA00022989"/>
    </source>
</evidence>
<dbReference type="RefSeq" id="WP_160777673.1">
    <property type="nucleotide sequence ID" value="NZ_WUMV01000010.1"/>
</dbReference>
<feature type="transmembrane region" description="Helical" evidence="5">
    <location>
        <begin position="43"/>
        <end position="61"/>
    </location>
</feature>
<evidence type="ECO:0000256" key="5">
    <source>
        <dbReference type="SAM" id="Phobius"/>
    </source>
</evidence>
<dbReference type="Pfam" id="PF04932">
    <property type="entry name" value="Wzy_C"/>
    <property type="match status" value="1"/>
</dbReference>
<feature type="transmembrane region" description="Helical" evidence="5">
    <location>
        <begin position="128"/>
        <end position="148"/>
    </location>
</feature>
<protein>
    <recommendedName>
        <fullName evidence="6">O-antigen ligase-related domain-containing protein</fullName>
    </recommendedName>
</protein>
<evidence type="ECO:0000313" key="8">
    <source>
        <dbReference type="Proteomes" id="UP000433101"/>
    </source>
</evidence>
<gene>
    <name evidence="7" type="ORF">GR183_21230</name>
</gene>
<dbReference type="Proteomes" id="UP000433101">
    <property type="component" value="Unassembled WGS sequence"/>
</dbReference>
<name>A0A7X3SA05_9HYPH</name>
<keyword evidence="3 5" id="KW-1133">Transmembrane helix</keyword>
<evidence type="ECO:0000256" key="1">
    <source>
        <dbReference type="ARBA" id="ARBA00004141"/>
    </source>
</evidence>
<dbReference type="PANTHER" id="PTHR37422">
    <property type="entry name" value="TEICHURONIC ACID BIOSYNTHESIS PROTEIN TUAE"/>
    <property type="match status" value="1"/>
</dbReference>
<dbReference type="GO" id="GO:0016020">
    <property type="term" value="C:membrane"/>
    <property type="evidence" value="ECO:0007669"/>
    <property type="project" value="UniProtKB-SubCell"/>
</dbReference>
<evidence type="ECO:0000313" key="7">
    <source>
        <dbReference type="EMBL" id="MXN67438.1"/>
    </source>
</evidence>
<evidence type="ECO:0000259" key="6">
    <source>
        <dbReference type="Pfam" id="PF04932"/>
    </source>
</evidence>
<feature type="transmembrane region" description="Helical" evidence="5">
    <location>
        <begin position="168"/>
        <end position="187"/>
    </location>
</feature>
<evidence type="ECO:0000256" key="4">
    <source>
        <dbReference type="ARBA" id="ARBA00023136"/>
    </source>
</evidence>
<feature type="transmembrane region" description="Helical" evidence="5">
    <location>
        <begin position="240"/>
        <end position="263"/>
    </location>
</feature>
<keyword evidence="8" id="KW-1185">Reference proteome</keyword>
<feature type="transmembrane region" description="Helical" evidence="5">
    <location>
        <begin position="336"/>
        <end position="357"/>
    </location>
</feature>
<feature type="transmembrane region" description="Helical" evidence="5">
    <location>
        <begin position="73"/>
        <end position="94"/>
    </location>
</feature>
<evidence type="ECO:0000256" key="2">
    <source>
        <dbReference type="ARBA" id="ARBA00022692"/>
    </source>
</evidence>
<sequence>MTTQLQSPHRPAGRMKPHRIEFYLTCIFVYLAPMNVLQLPFVYFTASDGFACICFLTMIVHHSLNVRPFVGGTFLWVIGLSTMIGALFFSSLVAGVPARGLILGAQYFFAYLVVPLILLTRNQRETEILLKVYVASIVTVVLHGIYVIHITGETNTIFVSGNGRLLGLVQRINAGGAVMALTIPLVLSMIRTKIFSPIFGYAIVVLITYGVMLVASNTALSGLVFGVGLYLILSANFQRIVLVGCFVALAIAALSFTDLHAILPEAFQRRVLTGLEAGDISEAGTFSDRMLLNSEAIQFAKDTMWIGLGADQYRVISQYDLPVHNFYLLIWNEGGLIALVGFIAMILGAVVLIVYAWQLNTLRSSTQAATATLAMFLFLINANAHIYGRFLVVPMLITLSPLAVALRRLELPKTRIEKSLSAKDEVSLENR</sequence>